<feature type="transmembrane region" description="Helical" evidence="6">
    <location>
        <begin position="289"/>
        <end position="308"/>
    </location>
</feature>
<feature type="transmembrane region" description="Helical" evidence="6">
    <location>
        <begin position="380"/>
        <end position="401"/>
    </location>
</feature>
<evidence type="ECO:0000313" key="7">
    <source>
        <dbReference type="EMBL" id="GAA1505304.1"/>
    </source>
</evidence>
<reference evidence="7 8" key="1">
    <citation type="journal article" date="2019" name="Int. J. Syst. Evol. Microbiol.">
        <title>The Global Catalogue of Microorganisms (GCM) 10K type strain sequencing project: providing services to taxonomists for standard genome sequencing and annotation.</title>
        <authorList>
            <consortium name="The Broad Institute Genomics Platform"/>
            <consortium name="The Broad Institute Genome Sequencing Center for Infectious Disease"/>
            <person name="Wu L."/>
            <person name="Ma J."/>
        </authorList>
    </citation>
    <scope>NUCLEOTIDE SEQUENCE [LARGE SCALE GENOMIC DNA]</scope>
    <source>
        <strain evidence="7 8">JCM 15933</strain>
    </source>
</reference>
<dbReference type="SUPFAM" id="SSF103473">
    <property type="entry name" value="MFS general substrate transporter"/>
    <property type="match status" value="1"/>
</dbReference>
<proteinExistence type="predicted"/>
<feature type="transmembrane region" description="Helical" evidence="6">
    <location>
        <begin position="314"/>
        <end position="339"/>
    </location>
</feature>
<dbReference type="Pfam" id="PF07690">
    <property type="entry name" value="MFS_1"/>
    <property type="match status" value="1"/>
</dbReference>
<dbReference type="PANTHER" id="PTHR23513">
    <property type="entry name" value="INTEGRAL MEMBRANE EFFLUX PROTEIN-RELATED"/>
    <property type="match status" value="1"/>
</dbReference>
<keyword evidence="8" id="KW-1185">Reference proteome</keyword>
<evidence type="ECO:0000256" key="3">
    <source>
        <dbReference type="ARBA" id="ARBA00022692"/>
    </source>
</evidence>
<dbReference type="InterPro" id="IPR036259">
    <property type="entry name" value="MFS_trans_sf"/>
</dbReference>
<evidence type="ECO:0000313" key="8">
    <source>
        <dbReference type="Proteomes" id="UP001501470"/>
    </source>
</evidence>
<dbReference type="Gene3D" id="1.20.1250.20">
    <property type="entry name" value="MFS general substrate transporter like domains"/>
    <property type="match status" value="1"/>
</dbReference>
<evidence type="ECO:0000256" key="5">
    <source>
        <dbReference type="ARBA" id="ARBA00023136"/>
    </source>
</evidence>
<keyword evidence="3 6" id="KW-0812">Transmembrane</keyword>
<dbReference type="RefSeq" id="WP_344501364.1">
    <property type="nucleotide sequence ID" value="NZ_BAAAQD010000002.1"/>
</dbReference>
<keyword evidence="2" id="KW-1003">Cell membrane</keyword>
<feature type="transmembrane region" description="Helical" evidence="6">
    <location>
        <begin position="258"/>
        <end position="277"/>
    </location>
</feature>
<sequence>MAARIRDASGSDPETTPRGLGVLLGARGISYAGDTLSMVALMLHVAGATGQGLAVAALLLAGDFVPSLVAPFAGALADRFDRRRLMIGCELAQALVVAAIALFLPSLWLLLALVAARAVAGQIFQSASRAAVPSLVPAEGLAAGNARLGLVTNVAELAGPLLAAALLPWLGTRGVLAADAASFVVSAALLTGLPRIRPSVLDAESLWKGARTGLGYLARHRTVRVVALGFCAVVLCTGVDDVALVVLAKDDLRAGDSVAALLLGAVGFGLTAGYALLSGHAGRARMTVLFAAGLAVSAAGNLLTGALAHVAGAAAVVFAMQAARGLGIAAIDVGCNTLLQRLVPDALLGRVFANLYGAVGAAAALSYVAGGLLIDAAGAPATLIIAGAGGVTCALLTGVALRGRRVD</sequence>
<organism evidence="7 8">
    <name type="scientific">Dactylosporangium maewongense</name>
    <dbReference type="NCBI Taxonomy" id="634393"/>
    <lineage>
        <taxon>Bacteria</taxon>
        <taxon>Bacillati</taxon>
        <taxon>Actinomycetota</taxon>
        <taxon>Actinomycetes</taxon>
        <taxon>Micromonosporales</taxon>
        <taxon>Micromonosporaceae</taxon>
        <taxon>Dactylosporangium</taxon>
    </lineage>
</organism>
<evidence type="ECO:0000256" key="2">
    <source>
        <dbReference type="ARBA" id="ARBA00022475"/>
    </source>
</evidence>
<comment type="subcellular location">
    <subcellularLocation>
        <location evidence="1">Cell membrane</location>
        <topology evidence="1">Multi-pass membrane protein</topology>
    </subcellularLocation>
</comment>
<keyword evidence="5 6" id="KW-0472">Membrane</keyword>
<keyword evidence="4 6" id="KW-1133">Transmembrane helix</keyword>
<name>A0ABN1ZWB3_9ACTN</name>
<evidence type="ECO:0000256" key="4">
    <source>
        <dbReference type="ARBA" id="ARBA00022989"/>
    </source>
</evidence>
<evidence type="ECO:0000256" key="6">
    <source>
        <dbReference type="SAM" id="Phobius"/>
    </source>
</evidence>
<dbReference type="CDD" id="cd06173">
    <property type="entry name" value="MFS_MefA_like"/>
    <property type="match status" value="1"/>
</dbReference>
<dbReference type="EMBL" id="BAAAQD010000002">
    <property type="protein sequence ID" value="GAA1505304.1"/>
    <property type="molecule type" value="Genomic_DNA"/>
</dbReference>
<accession>A0ABN1ZWB3</accession>
<protein>
    <submittedName>
        <fullName evidence="7">MFS transporter</fullName>
    </submittedName>
</protein>
<feature type="transmembrane region" description="Helical" evidence="6">
    <location>
        <begin position="351"/>
        <end position="374"/>
    </location>
</feature>
<dbReference type="PANTHER" id="PTHR23513:SF6">
    <property type="entry name" value="MAJOR FACILITATOR SUPERFAMILY ASSOCIATED DOMAIN-CONTAINING PROTEIN"/>
    <property type="match status" value="1"/>
</dbReference>
<dbReference type="InterPro" id="IPR011701">
    <property type="entry name" value="MFS"/>
</dbReference>
<feature type="transmembrane region" description="Helical" evidence="6">
    <location>
        <begin position="225"/>
        <end position="246"/>
    </location>
</feature>
<feature type="transmembrane region" description="Helical" evidence="6">
    <location>
        <begin position="94"/>
        <end position="116"/>
    </location>
</feature>
<gene>
    <name evidence="7" type="ORF">GCM10009827_018540</name>
</gene>
<comment type="caution">
    <text evidence="7">The sequence shown here is derived from an EMBL/GenBank/DDBJ whole genome shotgun (WGS) entry which is preliminary data.</text>
</comment>
<evidence type="ECO:0000256" key="1">
    <source>
        <dbReference type="ARBA" id="ARBA00004651"/>
    </source>
</evidence>
<dbReference type="Proteomes" id="UP001501470">
    <property type="component" value="Unassembled WGS sequence"/>
</dbReference>
<feature type="transmembrane region" description="Helical" evidence="6">
    <location>
        <begin position="52"/>
        <end position="73"/>
    </location>
</feature>